<gene>
    <name evidence="1" type="ORF">K3T81_03370</name>
</gene>
<dbReference type="AlphaFoldDB" id="A0AAW5B3M4"/>
<evidence type="ECO:0000313" key="2">
    <source>
        <dbReference type="Proteomes" id="UP001199631"/>
    </source>
</evidence>
<dbReference type="RefSeq" id="WP_238018249.1">
    <property type="nucleotide sequence ID" value="NZ_JAIFZM010000002.1"/>
</dbReference>
<organism evidence="1 2">
    <name type="scientific">Oceanobacillus jordanicus</name>
    <dbReference type="NCBI Taxonomy" id="2867266"/>
    <lineage>
        <taxon>Bacteria</taxon>
        <taxon>Bacillati</taxon>
        <taxon>Bacillota</taxon>
        <taxon>Bacilli</taxon>
        <taxon>Bacillales</taxon>
        <taxon>Bacillaceae</taxon>
        <taxon>Oceanobacillus</taxon>
    </lineage>
</organism>
<dbReference type="EMBL" id="JAIFZM010000002">
    <property type="protein sequence ID" value="MCG3418184.1"/>
    <property type="molecule type" value="Genomic_DNA"/>
</dbReference>
<sequence length="187" mass="21844">MPINKEKRSFYHDIAPLRLTVEGHYGKKEVLAFRDKEGLVLTKEEVIEARKEFLKDIEKAAEFYAVPGMEEVIRKENIKKSIASLSFLIEFQKKENGKLMIPDANLKQLHFKTNLKRDWNFTCGGCGQKTSRKGNKHYYGIDFPCLPSLYHSAERACSVECGQHIWNEVLRNWIYENDYQDVFALHL</sequence>
<evidence type="ECO:0000313" key="1">
    <source>
        <dbReference type="EMBL" id="MCG3418184.1"/>
    </source>
</evidence>
<name>A0AAW5B3M4_9BACI</name>
<reference evidence="1 2" key="1">
    <citation type="journal article" date="2022" name="Evol. Bioinform. Online">
        <title>Draft Genome Sequence of Oceanobacillus jordanicus Strain GSFE11, a Halotolerant Plant Growth-Promoting Bacterial Endophyte Isolated From the Jordan Valley.</title>
        <authorList>
            <person name="Alhindi T."/>
            <person name="Albdaiwi R."/>
        </authorList>
    </citation>
    <scope>NUCLEOTIDE SEQUENCE [LARGE SCALE GENOMIC DNA]</scope>
    <source>
        <strain evidence="1 2">GSFE11</strain>
    </source>
</reference>
<proteinExistence type="predicted"/>
<protein>
    <submittedName>
        <fullName evidence="1">Uncharacterized protein</fullName>
    </submittedName>
</protein>
<keyword evidence="2" id="KW-1185">Reference proteome</keyword>
<comment type="caution">
    <text evidence="1">The sequence shown here is derived from an EMBL/GenBank/DDBJ whole genome shotgun (WGS) entry which is preliminary data.</text>
</comment>
<dbReference type="Proteomes" id="UP001199631">
    <property type="component" value="Unassembled WGS sequence"/>
</dbReference>
<accession>A0AAW5B3M4</accession>